<dbReference type="RefSeq" id="WP_208661141.1">
    <property type="nucleotide sequence ID" value="NZ_CP031775.2"/>
</dbReference>
<proteinExistence type="predicted"/>
<accession>A0A8A7QSS8</accession>
<name>A0A8A7QSS8_9GAMM</name>
<evidence type="ECO:0000256" key="1">
    <source>
        <dbReference type="SAM" id="SignalP"/>
    </source>
</evidence>
<protein>
    <recommendedName>
        <fullName evidence="4">Lipoprotein</fullName>
    </recommendedName>
</protein>
<reference evidence="2 3" key="1">
    <citation type="journal article" date="2019" name="Ecotoxicol. Environ. Saf.">
        <title>Microbial characterization of heavy metal resistant bacterial strains isolated from an electroplating wastewater treatment plant.</title>
        <authorList>
            <person name="Cai X."/>
            <person name="Zheng X."/>
            <person name="Zhang D."/>
            <person name="Iqbal W."/>
            <person name="Liu C."/>
            <person name="Yang B."/>
            <person name="Zhao X."/>
            <person name="Lu X."/>
            <person name="Mao Y."/>
        </authorList>
    </citation>
    <scope>NUCLEOTIDE SEQUENCE [LARGE SCALE GENOMIC DNA]</scope>
    <source>
        <strain evidence="2 3">Ni1-3</strain>
    </source>
</reference>
<gene>
    <name evidence="2" type="ORF">D0436_23515</name>
</gene>
<keyword evidence="1" id="KW-0732">Signal</keyword>
<feature type="chain" id="PRO_5032843546" description="Lipoprotein" evidence="1">
    <location>
        <begin position="24"/>
        <end position="59"/>
    </location>
</feature>
<feature type="signal peptide" evidence="1">
    <location>
        <begin position="1"/>
        <end position="23"/>
    </location>
</feature>
<dbReference type="PROSITE" id="PS51257">
    <property type="entry name" value="PROKAR_LIPOPROTEIN"/>
    <property type="match status" value="1"/>
</dbReference>
<dbReference type="EMBL" id="CP031775">
    <property type="protein sequence ID" value="QTM65143.2"/>
    <property type="molecule type" value="Genomic_DNA"/>
</dbReference>
<evidence type="ECO:0000313" key="3">
    <source>
        <dbReference type="Proteomes" id="UP000321124"/>
    </source>
</evidence>
<dbReference type="KEGG" id="sdeo:D0436_23515"/>
<dbReference type="AlphaFoldDB" id="A0A8A7QSS8"/>
<dbReference type="Proteomes" id="UP000321124">
    <property type="component" value="Chromosome"/>
</dbReference>
<organism evidence="2 3">
    <name type="scientific">Shewanella decolorationis</name>
    <dbReference type="NCBI Taxonomy" id="256839"/>
    <lineage>
        <taxon>Bacteria</taxon>
        <taxon>Pseudomonadati</taxon>
        <taxon>Pseudomonadota</taxon>
        <taxon>Gammaproteobacteria</taxon>
        <taxon>Alteromonadales</taxon>
        <taxon>Shewanellaceae</taxon>
        <taxon>Shewanella</taxon>
    </lineage>
</organism>
<evidence type="ECO:0000313" key="2">
    <source>
        <dbReference type="EMBL" id="QTM65143.2"/>
    </source>
</evidence>
<evidence type="ECO:0008006" key="4">
    <source>
        <dbReference type="Google" id="ProtNLM"/>
    </source>
</evidence>
<sequence length="59" mass="6284">MLKKWIAILLPVAVLGLSGCSSVNDTDTDSTLASSAEKKVTKKDCDKITTTGSRLGRCR</sequence>